<gene>
    <name evidence="3" type="ORF">JZ751_013730</name>
</gene>
<organism evidence="3 4">
    <name type="scientific">Albula glossodonta</name>
    <name type="common">roundjaw bonefish</name>
    <dbReference type="NCBI Taxonomy" id="121402"/>
    <lineage>
        <taxon>Eukaryota</taxon>
        <taxon>Metazoa</taxon>
        <taxon>Chordata</taxon>
        <taxon>Craniata</taxon>
        <taxon>Vertebrata</taxon>
        <taxon>Euteleostomi</taxon>
        <taxon>Actinopterygii</taxon>
        <taxon>Neopterygii</taxon>
        <taxon>Teleostei</taxon>
        <taxon>Albuliformes</taxon>
        <taxon>Albulidae</taxon>
        <taxon>Albula</taxon>
    </lineage>
</organism>
<reference evidence="3" key="1">
    <citation type="thesis" date="2021" institute="BYU ScholarsArchive" country="Provo, UT, USA">
        <title>Applications of and Algorithms for Genome Assembly and Genomic Analyses with an Emphasis on Marine Teleosts.</title>
        <authorList>
            <person name="Pickett B.D."/>
        </authorList>
    </citation>
    <scope>NUCLEOTIDE SEQUENCE</scope>
    <source>
        <strain evidence="3">HI-2016</strain>
    </source>
</reference>
<dbReference type="Gene3D" id="2.30.29.30">
    <property type="entry name" value="Pleckstrin-homology domain (PH domain)/Phosphotyrosine-binding domain (PTB)"/>
    <property type="match status" value="1"/>
</dbReference>
<dbReference type="Proteomes" id="UP000824540">
    <property type="component" value="Unassembled WGS sequence"/>
</dbReference>
<sequence length="358" mass="40080">MKLSGIRGQTPAESDFQVLEIARKLDMYGVRFHPAADREGTKINLTVAHLGLQVFQGNTKINTFNWSKIRKLSFKRKRFLGPHQDTLEFLMASRDQCKLFWKNCVEHHTFFRLLDQPKPKAKAILFSRGSSFRYSGRTQKQLVEYVRDSGIRRTPYQSLKVPGSPSSATVSFHSLHAVSSPPRSEPQAPAQTSQPTPPQRQPARPPTPPREEPVKAAPPSQYAFQDIANPAGPLRYVTLRSPQVTPLQREAHKSRLLRLSVPATSGGASRLQQSEQQLLAFSQWANTPPPSLAPHFKHERVPCLVLFGWSDLAVPAPASRSSQGLLRTAMSHHPTLQGREDTPRKDHTASVLMMSFPP</sequence>
<feature type="region of interest" description="Disordered" evidence="1">
    <location>
        <begin position="333"/>
        <end position="358"/>
    </location>
</feature>
<dbReference type="InterPro" id="IPR014847">
    <property type="entry name" value="FA"/>
</dbReference>
<evidence type="ECO:0000256" key="1">
    <source>
        <dbReference type="SAM" id="MobiDB-lite"/>
    </source>
</evidence>
<name>A0A8T2NWT5_9TELE</name>
<evidence type="ECO:0000313" key="4">
    <source>
        <dbReference type="Proteomes" id="UP000824540"/>
    </source>
</evidence>
<dbReference type="PROSITE" id="PS50057">
    <property type="entry name" value="FERM_3"/>
    <property type="match status" value="1"/>
</dbReference>
<feature type="compositionally biased region" description="Low complexity" evidence="1">
    <location>
        <begin position="185"/>
        <end position="194"/>
    </location>
</feature>
<dbReference type="InterPro" id="IPR041788">
    <property type="entry name" value="FARP1/FARP2/FRMD7_FERM_C"/>
</dbReference>
<dbReference type="AlphaFoldDB" id="A0A8T2NWT5"/>
<protein>
    <recommendedName>
        <fullName evidence="2">FERM domain-containing protein</fullName>
    </recommendedName>
</protein>
<proteinExistence type="predicted"/>
<accession>A0A8T2NWT5</accession>
<dbReference type="GO" id="GO:0005085">
    <property type="term" value="F:guanyl-nucleotide exchange factor activity"/>
    <property type="evidence" value="ECO:0007669"/>
    <property type="project" value="TreeGrafter"/>
</dbReference>
<evidence type="ECO:0000259" key="2">
    <source>
        <dbReference type="PROSITE" id="PS50057"/>
    </source>
</evidence>
<dbReference type="OrthoDB" id="9990815at2759"/>
<dbReference type="PANTHER" id="PTHR45858">
    <property type="entry name" value="FERM DOMAIN CONTAINING PROTEIN"/>
    <property type="match status" value="1"/>
</dbReference>
<feature type="compositionally biased region" description="Basic and acidic residues" evidence="1">
    <location>
        <begin position="338"/>
        <end position="348"/>
    </location>
</feature>
<keyword evidence="4" id="KW-1185">Reference proteome</keyword>
<dbReference type="InterPro" id="IPR011993">
    <property type="entry name" value="PH-like_dom_sf"/>
</dbReference>
<dbReference type="InterPro" id="IPR051835">
    <property type="entry name" value="RAC1-GEF"/>
</dbReference>
<dbReference type="InterPro" id="IPR018980">
    <property type="entry name" value="FERM_PH-like_C"/>
</dbReference>
<feature type="region of interest" description="Disordered" evidence="1">
    <location>
        <begin position="175"/>
        <end position="218"/>
    </location>
</feature>
<dbReference type="CDD" id="cd13193">
    <property type="entry name" value="FERM_C_FARP1-like"/>
    <property type="match status" value="1"/>
</dbReference>
<evidence type="ECO:0000313" key="3">
    <source>
        <dbReference type="EMBL" id="KAG9343561.1"/>
    </source>
</evidence>
<dbReference type="SMART" id="SM01196">
    <property type="entry name" value="FERM_C"/>
    <property type="match status" value="1"/>
</dbReference>
<feature type="compositionally biased region" description="Pro residues" evidence="1">
    <location>
        <begin position="195"/>
        <end position="208"/>
    </location>
</feature>
<dbReference type="FunFam" id="2.30.29.30:FF:000002">
    <property type="entry name" value="Band 4.1-like protein 5 isoform 1"/>
    <property type="match status" value="1"/>
</dbReference>
<dbReference type="Pfam" id="PF09380">
    <property type="entry name" value="FERM_C"/>
    <property type="match status" value="1"/>
</dbReference>
<dbReference type="EMBL" id="JAFBMS010000023">
    <property type="protein sequence ID" value="KAG9343561.1"/>
    <property type="molecule type" value="Genomic_DNA"/>
</dbReference>
<feature type="domain" description="FERM" evidence="2">
    <location>
        <begin position="1"/>
        <end position="115"/>
    </location>
</feature>
<dbReference type="SUPFAM" id="SSF50729">
    <property type="entry name" value="PH domain-like"/>
    <property type="match status" value="1"/>
</dbReference>
<dbReference type="InterPro" id="IPR000299">
    <property type="entry name" value="FERM_domain"/>
</dbReference>
<dbReference type="Pfam" id="PF08736">
    <property type="entry name" value="FA"/>
    <property type="match status" value="1"/>
</dbReference>
<dbReference type="SMART" id="SM01195">
    <property type="entry name" value="FA"/>
    <property type="match status" value="1"/>
</dbReference>
<dbReference type="PANTHER" id="PTHR45858:SF4">
    <property type="entry name" value="FERM, ARHGEF AND PLECKSTRIN DOMAIN-CONTAINING PROTEIN 2"/>
    <property type="match status" value="1"/>
</dbReference>
<comment type="caution">
    <text evidence="3">The sequence shown here is derived from an EMBL/GenBank/DDBJ whole genome shotgun (WGS) entry which is preliminary data.</text>
</comment>